<feature type="transmembrane region" description="Helical" evidence="1">
    <location>
        <begin position="23"/>
        <end position="42"/>
    </location>
</feature>
<dbReference type="Proteomes" id="UP000320876">
    <property type="component" value="Unassembled WGS sequence"/>
</dbReference>
<dbReference type="EMBL" id="VFML01000001">
    <property type="protein sequence ID" value="TQJ05053.1"/>
    <property type="molecule type" value="Genomic_DNA"/>
</dbReference>
<dbReference type="Pfam" id="PF13400">
    <property type="entry name" value="Tad"/>
    <property type="match status" value="1"/>
</dbReference>
<reference evidence="3 4" key="1">
    <citation type="submission" date="2019-06" db="EMBL/GenBank/DDBJ databases">
        <title>Sequencing the genomes of 1000 actinobacteria strains.</title>
        <authorList>
            <person name="Klenk H.-P."/>
        </authorList>
    </citation>
    <scope>NUCLEOTIDE SEQUENCE [LARGE SCALE GENOMIC DNA]</scope>
    <source>
        <strain evidence="3 4">DSM 45679</strain>
    </source>
</reference>
<keyword evidence="1" id="KW-1133">Transmembrane helix</keyword>
<evidence type="ECO:0000259" key="2">
    <source>
        <dbReference type="Pfam" id="PF13400"/>
    </source>
</evidence>
<dbReference type="InterPro" id="IPR028087">
    <property type="entry name" value="Tad_N"/>
</dbReference>
<keyword evidence="1" id="KW-0472">Membrane</keyword>
<comment type="caution">
    <text evidence="3">The sequence shown here is derived from an EMBL/GenBank/DDBJ whole genome shotgun (WGS) entry which is preliminary data.</text>
</comment>
<dbReference type="RefSeq" id="WP_142000644.1">
    <property type="nucleotide sequence ID" value="NZ_VFML01000001.1"/>
</dbReference>
<dbReference type="AlphaFoldDB" id="A0A542DPL9"/>
<feature type="domain" description="Putative Flp pilus-assembly TadG-like N-terminal" evidence="2">
    <location>
        <begin position="21"/>
        <end position="67"/>
    </location>
</feature>
<keyword evidence="1" id="KW-0812">Transmembrane</keyword>
<evidence type="ECO:0000313" key="4">
    <source>
        <dbReference type="Proteomes" id="UP000320876"/>
    </source>
</evidence>
<proteinExistence type="predicted"/>
<keyword evidence="4" id="KW-1185">Reference proteome</keyword>
<protein>
    <submittedName>
        <fullName evidence="3">Putative Flp pilus-assembly TadE/G-like protein</fullName>
    </submittedName>
</protein>
<evidence type="ECO:0000313" key="3">
    <source>
        <dbReference type="EMBL" id="TQJ05053.1"/>
    </source>
</evidence>
<name>A0A542DPL9_AMYCI</name>
<sequence>MTCPAPSRRPALDRLHTDQDGRVTAFVVIIVTAILLFAGLVLDGGLALAAKIRALGEAQEAARAGAQEIDLAAYRTDGTLRLAPYQASAAARDYLAAAGRTGSVSVAGNTVNVTVTVSQSTQLLDLVGIGSITVTASGHAEPQRGISGAIP</sequence>
<organism evidence="3 4">
    <name type="scientific">Amycolatopsis cihanbeyliensis</name>
    <dbReference type="NCBI Taxonomy" id="1128664"/>
    <lineage>
        <taxon>Bacteria</taxon>
        <taxon>Bacillati</taxon>
        <taxon>Actinomycetota</taxon>
        <taxon>Actinomycetes</taxon>
        <taxon>Pseudonocardiales</taxon>
        <taxon>Pseudonocardiaceae</taxon>
        <taxon>Amycolatopsis</taxon>
    </lineage>
</organism>
<evidence type="ECO:0000256" key="1">
    <source>
        <dbReference type="SAM" id="Phobius"/>
    </source>
</evidence>
<gene>
    <name evidence="3" type="ORF">FB471_4874</name>
</gene>
<accession>A0A542DPL9</accession>